<evidence type="ECO:0000256" key="1">
    <source>
        <dbReference type="ARBA" id="ARBA00009673"/>
    </source>
</evidence>
<evidence type="ECO:0000313" key="4">
    <source>
        <dbReference type="EMBL" id="MBA4503454.1"/>
    </source>
</evidence>
<dbReference type="InterPro" id="IPR023509">
    <property type="entry name" value="DTD-like_sf"/>
</dbReference>
<dbReference type="InterPro" id="IPR003732">
    <property type="entry name" value="Daa-tRNA_deacyls_DTD"/>
</dbReference>
<dbReference type="RefSeq" id="WP_181741263.1">
    <property type="nucleotide sequence ID" value="NZ_JACEMT010000053.1"/>
</dbReference>
<dbReference type="PANTHER" id="PTHR10472">
    <property type="entry name" value="D-TYROSYL-TRNA TYR DEACYLASE"/>
    <property type="match status" value="1"/>
</dbReference>
<evidence type="ECO:0000313" key="5">
    <source>
        <dbReference type="Proteomes" id="UP000538931"/>
    </source>
</evidence>
<comment type="subunit">
    <text evidence="3">Homodimer.</text>
</comment>
<dbReference type="Proteomes" id="UP000538931">
    <property type="component" value="Unassembled WGS sequence"/>
</dbReference>
<comment type="domain">
    <text evidence="3">A Gly-cisPro motif from one monomer fits into the active site of the other monomer to allow specific chiral rejection of L-amino acids.</text>
</comment>
<dbReference type="GO" id="GO:0000049">
    <property type="term" value="F:tRNA binding"/>
    <property type="evidence" value="ECO:0007669"/>
    <property type="project" value="UniProtKB-UniRule"/>
</dbReference>
<dbReference type="HAMAP" id="MF_00518">
    <property type="entry name" value="Deacylase_Dtd"/>
    <property type="match status" value="1"/>
</dbReference>
<comment type="catalytic activity">
    <reaction evidence="3">
        <text>a D-aminoacyl-tRNA + H2O = a tRNA + a D-alpha-amino acid + H(+)</text>
        <dbReference type="Rhea" id="RHEA:13953"/>
        <dbReference type="Rhea" id="RHEA-COMP:10123"/>
        <dbReference type="Rhea" id="RHEA-COMP:10124"/>
        <dbReference type="ChEBI" id="CHEBI:15377"/>
        <dbReference type="ChEBI" id="CHEBI:15378"/>
        <dbReference type="ChEBI" id="CHEBI:59871"/>
        <dbReference type="ChEBI" id="CHEBI:78442"/>
        <dbReference type="ChEBI" id="CHEBI:79333"/>
        <dbReference type="EC" id="3.1.1.96"/>
    </reaction>
</comment>
<proteinExistence type="inferred from homology"/>
<keyword evidence="3" id="KW-0694">RNA-binding</keyword>
<dbReference type="Pfam" id="PF02580">
    <property type="entry name" value="Tyr_Deacylase"/>
    <property type="match status" value="1"/>
</dbReference>
<dbReference type="GO" id="GO:0019478">
    <property type="term" value="P:D-amino acid catabolic process"/>
    <property type="evidence" value="ECO:0007669"/>
    <property type="project" value="UniProtKB-UniRule"/>
</dbReference>
<dbReference type="Gene3D" id="3.50.80.10">
    <property type="entry name" value="D-tyrosyl-tRNA(Tyr) deacylase"/>
    <property type="match status" value="1"/>
</dbReference>
<dbReference type="EC" id="3.1.1.-" evidence="3"/>
<name>A0A7W1X079_9GAMM</name>
<evidence type="ECO:0000256" key="2">
    <source>
        <dbReference type="ARBA" id="ARBA00022801"/>
    </source>
</evidence>
<keyword evidence="3" id="KW-0820">tRNA-binding</keyword>
<dbReference type="GO" id="GO:0043908">
    <property type="term" value="F:Ser(Gly)-tRNA(Ala) hydrolase activity"/>
    <property type="evidence" value="ECO:0007669"/>
    <property type="project" value="UniProtKB-UniRule"/>
</dbReference>
<organism evidence="4 5">
    <name type="scientific">Marinobacterium marinum</name>
    <dbReference type="NCBI Taxonomy" id="2756129"/>
    <lineage>
        <taxon>Bacteria</taxon>
        <taxon>Pseudomonadati</taxon>
        <taxon>Pseudomonadota</taxon>
        <taxon>Gammaproteobacteria</taxon>
        <taxon>Oceanospirillales</taxon>
        <taxon>Oceanospirillaceae</taxon>
        <taxon>Marinobacterium</taxon>
    </lineage>
</organism>
<comment type="subcellular location">
    <subcellularLocation>
        <location evidence="3">Cytoplasm</location>
    </subcellularLocation>
</comment>
<feature type="short sequence motif" description="Gly-cisPro motif, important for rejection of L-amino acids" evidence="3">
    <location>
        <begin position="137"/>
        <end position="138"/>
    </location>
</feature>
<comment type="caution">
    <text evidence="4">The sequence shown here is derived from an EMBL/GenBank/DDBJ whole genome shotgun (WGS) entry which is preliminary data.</text>
</comment>
<dbReference type="EC" id="3.1.1.96" evidence="3"/>
<accession>A0A7W1X079</accession>
<reference evidence="4 5" key="1">
    <citation type="submission" date="2020-07" db="EMBL/GenBank/DDBJ databases">
        <title>Bacterium isolated from marien macroalgae.</title>
        <authorList>
            <person name="Zhu K."/>
            <person name="Lu D."/>
            <person name="Du Z."/>
        </authorList>
    </citation>
    <scope>NUCLEOTIDE SEQUENCE [LARGE SCALE GENOMIC DNA]</scope>
    <source>
        <strain evidence="4 5">3-1745</strain>
    </source>
</reference>
<keyword evidence="3" id="KW-0963">Cytoplasm</keyword>
<dbReference type="FunFam" id="3.50.80.10:FF:000001">
    <property type="entry name" value="D-aminoacyl-tRNA deacylase"/>
    <property type="match status" value="1"/>
</dbReference>
<dbReference type="GO" id="GO:0106026">
    <property type="term" value="F:Gly-tRNA(Ala) deacylase activity"/>
    <property type="evidence" value="ECO:0007669"/>
    <property type="project" value="UniProtKB-UniRule"/>
</dbReference>
<dbReference type="GO" id="GO:0051500">
    <property type="term" value="F:D-tyrosyl-tRNA(Tyr) deacylase activity"/>
    <property type="evidence" value="ECO:0007669"/>
    <property type="project" value="TreeGrafter"/>
</dbReference>
<dbReference type="NCBIfam" id="TIGR00256">
    <property type="entry name" value="D-aminoacyl-tRNA deacylase"/>
    <property type="match status" value="1"/>
</dbReference>
<gene>
    <name evidence="3" type="primary">dtd</name>
    <name evidence="4" type="ORF">H1S06_13930</name>
</gene>
<protein>
    <recommendedName>
        <fullName evidence="3">D-aminoacyl-tRNA deacylase</fullName>
        <shortName evidence="3">DTD</shortName>
        <ecNumber evidence="3">3.1.1.96</ecNumber>
    </recommendedName>
    <alternativeName>
        <fullName evidence="3">Gly-tRNA(Ala) deacylase</fullName>
        <ecNumber evidence="3">3.1.1.-</ecNumber>
    </alternativeName>
</protein>
<keyword evidence="5" id="KW-1185">Reference proteome</keyword>
<dbReference type="GO" id="GO:0005737">
    <property type="term" value="C:cytoplasm"/>
    <property type="evidence" value="ECO:0007669"/>
    <property type="project" value="UniProtKB-SubCell"/>
</dbReference>
<dbReference type="SUPFAM" id="SSF69500">
    <property type="entry name" value="DTD-like"/>
    <property type="match status" value="1"/>
</dbReference>
<dbReference type="CDD" id="cd00563">
    <property type="entry name" value="Dtyr_deacylase"/>
    <property type="match status" value="1"/>
</dbReference>
<comment type="catalytic activity">
    <reaction evidence="3">
        <text>glycyl-tRNA(Ala) + H2O = tRNA(Ala) + glycine + H(+)</text>
        <dbReference type="Rhea" id="RHEA:53744"/>
        <dbReference type="Rhea" id="RHEA-COMP:9657"/>
        <dbReference type="Rhea" id="RHEA-COMP:13640"/>
        <dbReference type="ChEBI" id="CHEBI:15377"/>
        <dbReference type="ChEBI" id="CHEBI:15378"/>
        <dbReference type="ChEBI" id="CHEBI:57305"/>
        <dbReference type="ChEBI" id="CHEBI:78442"/>
        <dbReference type="ChEBI" id="CHEBI:78522"/>
    </reaction>
</comment>
<dbReference type="EMBL" id="JACEMT010000053">
    <property type="protein sequence ID" value="MBA4503454.1"/>
    <property type="molecule type" value="Genomic_DNA"/>
</dbReference>
<keyword evidence="2 3" id="KW-0378">Hydrolase</keyword>
<dbReference type="PANTHER" id="PTHR10472:SF5">
    <property type="entry name" value="D-AMINOACYL-TRNA DEACYLASE 1"/>
    <property type="match status" value="1"/>
</dbReference>
<comment type="similarity">
    <text evidence="1 3">Belongs to the DTD family.</text>
</comment>
<dbReference type="AlphaFoldDB" id="A0A7W1X079"/>
<sequence length="149" mass="16088">MKGLIQRVRHASVTVEGEIIGQIENGILLLLGVEKGDNETTADKLLQKVLKYRIFADADDKMNLSLTDIGGGLLVVSQFTLVADTRKGLRPSFSSGATPTDGERLYNHFVDQARHAHTPVATGCFGADMKVELLNDGPVTFLLDVPPAD</sequence>
<evidence type="ECO:0000256" key="3">
    <source>
        <dbReference type="HAMAP-Rule" id="MF_00518"/>
    </source>
</evidence>
<comment type="function">
    <text evidence="3">An aminoacyl-tRNA editing enzyme that deacylates mischarged D-aminoacyl-tRNAs. Also deacylates mischarged glycyl-tRNA(Ala), protecting cells against glycine mischarging by AlaRS. Acts via tRNA-based rather than protein-based catalysis; rejects L-amino acids rather than detecting D-amino acids in the active site. By recycling D-aminoacyl-tRNA to D-amino acids and free tRNA molecules, this enzyme counteracts the toxicity associated with the formation of D-aminoacyl-tRNA entities in vivo and helps enforce protein L-homochirality.</text>
</comment>